<evidence type="ECO:0000313" key="3">
    <source>
        <dbReference type="Proteomes" id="UP000198287"/>
    </source>
</evidence>
<dbReference type="PANTHER" id="PTHR23324">
    <property type="entry name" value="SEC14 RELATED PROTEIN"/>
    <property type="match status" value="1"/>
</dbReference>
<dbReference type="GO" id="GO:0005737">
    <property type="term" value="C:cytoplasm"/>
    <property type="evidence" value="ECO:0007669"/>
    <property type="project" value="TreeGrafter"/>
</dbReference>
<reference evidence="2 3" key="1">
    <citation type="submission" date="2015-12" db="EMBL/GenBank/DDBJ databases">
        <title>The genome of Folsomia candida.</title>
        <authorList>
            <person name="Faddeeva A."/>
            <person name="Derks M.F."/>
            <person name="Anvar Y."/>
            <person name="Smit S."/>
            <person name="Van Straalen N."/>
            <person name="Roelofs D."/>
        </authorList>
    </citation>
    <scope>NUCLEOTIDE SEQUENCE [LARGE SCALE GENOMIC DNA]</scope>
    <source>
        <strain evidence="2 3">VU population</strain>
        <tissue evidence="2">Whole body</tissue>
    </source>
</reference>
<dbReference type="SUPFAM" id="SSF46938">
    <property type="entry name" value="CRAL/TRIO N-terminal domain"/>
    <property type="match status" value="1"/>
</dbReference>
<proteinExistence type="predicted"/>
<protein>
    <recommendedName>
        <fullName evidence="4">CRAL-TRIO domain-containing protein</fullName>
    </recommendedName>
</protein>
<dbReference type="AlphaFoldDB" id="A0A226F1D8"/>
<gene>
    <name evidence="2" type="ORF">Fcan01_01176</name>
</gene>
<evidence type="ECO:0000256" key="1">
    <source>
        <dbReference type="SAM" id="SignalP"/>
    </source>
</evidence>
<evidence type="ECO:0000313" key="2">
    <source>
        <dbReference type="EMBL" id="OXA63247.1"/>
    </source>
</evidence>
<evidence type="ECO:0008006" key="4">
    <source>
        <dbReference type="Google" id="ProtNLM"/>
    </source>
</evidence>
<dbReference type="InterPro" id="IPR051064">
    <property type="entry name" value="SEC14/CRAL-TRIO_domain"/>
</dbReference>
<dbReference type="EMBL" id="LNIX01000001">
    <property type="protein sequence ID" value="OXA63247.1"/>
    <property type="molecule type" value="Genomic_DNA"/>
</dbReference>
<comment type="caution">
    <text evidence="2">The sequence shown here is derived from an EMBL/GenBank/DDBJ whole genome shotgun (WGS) entry which is preliminary data.</text>
</comment>
<dbReference type="Proteomes" id="UP000198287">
    <property type="component" value="Unassembled WGS sequence"/>
</dbReference>
<dbReference type="SUPFAM" id="SSF52087">
    <property type="entry name" value="CRAL/TRIO domain"/>
    <property type="match status" value="1"/>
</dbReference>
<dbReference type="PANTHER" id="PTHR23324:SF83">
    <property type="entry name" value="SEC14-LIKE PROTEIN 2"/>
    <property type="match status" value="1"/>
</dbReference>
<dbReference type="OrthoDB" id="6682367at2759"/>
<dbReference type="InterPro" id="IPR036273">
    <property type="entry name" value="CRAL/TRIO_N_dom_sf"/>
</dbReference>
<dbReference type="InterPro" id="IPR036865">
    <property type="entry name" value="CRAL-TRIO_dom_sf"/>
</dbReference>
<name>A0A226F1D8_FOLCA</name>
<organism evidence="2 3">
    <name type="scientific">Folsomia candida</name>
    <name type="common">Springtail</name>
    <dbReference type="NCBI Taxonomy" id="158441"/>
    <lineage>
        <taxon>Eukaryota</taxon>
        <taxon>Metazoa</taxon>
        <taxon>Ecdysozoa</taxon>
        <taxon>Arthropoda</taxon>
        <taxon>Hexapoda</taxon>
        <taxon>Collembola</taxon>
        <taxon>Entomobryomorpha</taxon>
        <taxon>Isotomoidea</taxon>
        <taxon>Isotomidae</taxon>
        <taxon>Proisotominae</taxon>
        <taxon>Folsomia</taxon>
    </lineage>
</organism>
<feature type="signal peptide" evidence="1">
    <location>
        <begin position="1"/>
        <end position="24"/>
    </location>
</feature>
<dbReference type="CDD" id="cd00170">
    <property type="entry name" value="SEC14"/>
    <property type="match status" value="1"/>
</dbReference>
<sequence length="253" mass="29622">MDTKVICQVITILFSFSLVSQVVGATFENDVTLTLEQKKVLDQFRNDLVGKLPHAYMETEMYLIKWLRTSNFQINSARERLSKNLRWRVEQNMDKIHTQDWSDMWDADFHYFTDGRDKLGRPYMFVPIGHADARKMVLQGKGSRLSRYVDKVMDEFCNLVRESGEKYNTTRGTILYDMNGFNPLQHACLRSPPSLHGLMDMGKPYIPEQFKKHIFIYGKSKQVWMKALRQDFDLTELPPSLGGSKIFERMNDE</sequence>
<keyword evidence="3" id="KW-1185">Reference proteome</keyword>
<dbReference type="InterPro" id="IPR001251">
    <property type="entry name" value="CRAL-TRIO_dom"/>
</dbReference>
<keyword evidence="1" id="KW-0732">Signal</keyword>
<feature type="chain" id="PRO_5012443445" description="CRAL-TRIO domain-containing protein" evidence="1">
    <location>
        <begin position="25"/>
        <end position="253"/>
    </location>
</feature>
<accession>A0A226F1D8</accession>
<dbReference type="Gene3D" id="3.40.525.10">
    <property type="entry name" value="CRAL-TRIO lipid binding domain"/>
    <property type="match status" value="2"/>
</dbReference>